<dbReference type="Pfam" id="PF00651">
    <property type="entry name" value="BTB"/>
    <property type="match status" value="1"/>
</dbReference>
<feature type="compositionally biased region" description="Polar residues" evidence="1">
    <location>
        <begin position="950"/>
        <end position="967"/>
    </location>
</feature>
<dbReference type="PROSITE" id="PS50245">
    <property type="entry name" value="CAP_GLY_2"/>
    <property type="match status" value="1"/>
</dbReference>
<dbReference type="Gene3D" id="3.30.710.10">
    <property type="entry name" value="Potassium Channel Kv1.1, Chain A"/>
    <property type="match status" value="1"/>
</dbReference>
<feature type="compositionally biased region" description="Low complexity" evidence="1">
    <location>
        <begin position="686"/>
        <end position="707"/>
    </location>
</feature>
<feature type="compositionally biased region" description="Polar residues" evidence="1">
    <location>
        <begin position="783"/>
        <end position="812"/>
    </location>
</feature>
<dbReference type="Pfam" id="PF01302">
    <property type="entry name" value="CAP_GLY"/>
    <property type="match status" value="1"/>
</dbReference>
<dbReference type="InterPro" id="IPR000210">
    <property type="entry name" value="BTB/POZ_dom"/>
</dbReference>
<feature type="region of interest" description="Disordered" evidence="1">
    <location>
        <begin position="1"/>
        <end position="58"/>
    </location>
</feature>
<evidence type="ECO:0000313" key="4">
    <source>
        <dbReference type="EMBL" id="CEH17737.1"/>
    </source>
</evidence>
<feature type="compositionally biased region" description="Low complexity" evidence="1">
    <location>
        <begin position="867"/>
        <end position="903"/>
    </location>
</feature>
<dbReference type="PROSITE" id="PS50097">
    <property type="entry name" value="BTB"/>
    <property type="match status" value="1"/>
</dbReference>
<feature type="compositionally biased region" description="Polar residues" evidence="1">
    <location>
        <begin position="722"/>
        <end position="752"/>
    </location>
</feature>
<feature type="compositionally biased region" description="Basic and acidic residues" evidence="1">
    <location>
        <begin position="572"/>
        <end position="589"/>
    </location>
</feature>
<protein>
    <recommendedName>
        <fullName evidence="6">BTB domain-containing protein</fullName>
    </recommendedName>
</protein>
<dbReference type="InterPro" id="IPR011333">
    <property type="entry name" value="SKP1/BTB/POZ_sf"/>
</dbReference>
<evidence type="ECO:0000259" key="2">
    <source>
        <dbReference type="PROSITE" id="PS50097"/>
    </source>
</evidence>
<accession>A0A0P1BN15</accession>
<dbReference type="PANTHER" id="PTHR22427:SF7">
    <property type="entry name" value="GH15728P"/>
    <property type="match status" value="1"/>
</dbReference>
<dbReference type="Gene3D" id="2.30.30.190">
    <property type="entry name" value="CAP Gly-rich-like domain"/>
    <property type="match status" value="1"/>
</dbReference>
<dbReference type="PANTHER" id="PTHR22427">
    <property type="entry name" value="GH15728P"/>
    <property type="match status" value="1"/>
</dbReference>
<keyword evidence="5" id="KW-1185">Reference proteome</keyword>
<evidence type="ECO:0000259" key="3">
    <source>
        <dbReference type="PROSITE" id="PS50245"/>
    </source>
</evidence>
<feature type="compositionally biased region" description="Low complexity" evidence="1">
    <location>
        <begin position="609"/>
        <end position="670"/>
    </location>
</feature>
<dbReference type="SUPFAM" id="SSF74924">
    <property type="entry name" value="Cap-Gly domain"/>
    <property type="match status" value="1"/>
</dbReference>
<organism evidence="4 5">
    <name type="scientific">Ceraceosorus bombacis</name>
    <dbReference type="NCBI Taxonomy" id="401625"/>
    <lineage>
        <taxon>Eukaryota</taxon>
        <taxon>Fungi</taxon>
        <taxon>Dikarya</taxon>
        <taxon>Basidiomycota</taxon>
        <taxon>Ustilaginomycotina</taxon>
        <taxon>Exobasidiomycetes</taxon>
        <taxon>Ceraceosorales</taxon>
        <taxon>Ceraceosoraceae</taxon>
        <taxon>Ceraceosorus</taxon>
    </lineage>
</organism>
<dbReference type="SUPFAM" id="SSF54695">
    <property type="entry name" value="POZ domain"/>
    <property type="match status" value="1"/>
</dbReference>
<dbReference type="InterPro" id="IPR036859">
    <property type="entry name" value="CAP-Gly_dom_sf"/>
</dbReference>
<reference evidence="4 5" key="1">
    <citation type="submission" date="2014-09" db="EMBL/GenBank/DDBJ databases">
        <authorList>
            <person name="Magalhaes I.L.F."/>
            <person name="Oliveira U."/>
            <person name="Santos F.R."/>
            <person name="Vidigal T.H.D.A."/>
            <person name="Brescovit A.D."/>
            <person name="Santos A.J."/>
        </authorList>
    </citation>
    <scope>NUCLEOTIDE SEQUENCE [LARGE SCALE GENOMIC DNA]</scope>
</reference>
<dbReference type="OrthoDB" id="2130750at2759"/>
<dbReference type="STRING" id="401625.A0A0P1BN15"/>
<feature type="compositionally biased region" description="Low complexity" evidence="1">
    <location>
        <begin position="833"/>
        <end position="847"/>
    </location>
</feature>
<dbReference type="InterPro" id="IPR000938">
    <property type="entry name" value="CAP-Gly_domain"/>
</dbReference>
<name>A0A0P1BN15_9BASI</name>
<evidence type="ECO:0000256" key="1">
    <source>
        <dbReference type="SAM" id="MobiDB-lite"/>
    </source>
</evidence>
<feature type="domain" description="CAP-Gly" evidence="3">
    <location>
        <begin position="1029"/>
        <end position="1082"/>
    </location>
</feature>
<feature type="compositionally biased region" description="Polar residues" evidence="1">
    <location>
        <begin position="762"/>
        <end position="776"/>
    </location>
</feature>
<sequence length="1154" mass="121056">MARAESAARKNKVKRSHAGSGTESDGNDASASESEDLRHSHSNSSLGMSIGRPMSRGSISSARTSFSLGRDADTASISGASVLSSASTIRAPLALGDVSPAFFEATLEYLYTAEESMVEAFEFLFEDRPALAGKAEERLEKLRQDLVFMWRSRLYSDVRIMLDDASGGGAVDAPLQVRTIPDNASAYSIAATVTDAGHGDEEGQGGEGGPTFFSTHRMMLVSRSPYFAAQLLGPYADSHTPVLRLPSPPFTPASLHFTLGFLYTGTLFFSNRTFDLATAFQLWRSGAYLQMDTLQSLISSLIAADFCHNFDCSPPCKTCTKRVPRVLAFASAPDVGDLHLRDSARRAVSGPHFGSYWFKDVGSLDYASRGALVADVCQRIEAHPPAALAALGQLVNISTRIDRERSSAWVDALRWMCESVESHICAMFEPHIATIVASEEWWALLDGVGFASDVLEKAMLLLMDGLNEKRAPMTYQIIVGSVLLREEGPPPEGTSKQLVEDARDGIVRYLRKRWINVRALSGFDVIENWALKELSHELDVPVDDLLAPKVTKAAEPARTRTGLRAASTSKKQAPEESERVGPIHMRAEAMNRAAARKSAGSAQQTSTSGAATGAVRPPRAAAASSVMSRPRGSFAPSSVSSSVRSSGSSVASASRPTPARTTSAAGSRSADVTTPSTARLAAPSQVRRAPSVASLASASSSVVESPRTPTSLAGNAVRTHTRTTNGSARNRLDSNASVLSNQSTSAAKSRTPTAPHALGAGTASNSNSLRPESAPQNTPPRPTRTSSQAMSPATSQRTPTASLRSVRSSTSLAADAAPNTPRASGRPADRHAPSAAGSSPSKATAAADVRRHTFLKATPKPAQANLAATKAGASGTSGTRQRLSSTASTASSVVSAAAGAPAKSPRKATSTASLASVAGHSGGVQRAAAVPSASRARKTSAQPGAPAAQVSRQPLTTTSGLNMTETISRPVEKSSPTSSRSLAATDLVSLALNGISLTHGIPCVVSPSVGAGNAQKRALRFRAAVKYIGPLEGRSGAWVGVEVPTPLPQGLESLSRNLNDGIFSGKQYFELGQRPLHAETQPAVVLPAREARQLRIAQIVGERHAQRLGENVPPQARIASGVKSGTLSKEPVSAQPGNTAGLFLRPAEVLWVVT</sequence>
<evidence type="ECO:0000313" key="5">
    <source>
        <dbReference type="Proteomes" id="UP000054845"/>
    </source>
</evidence>
<evidence type="ECO:0008006" key="6">
    <source>
        <dbReference type="Google" id="ProtNLM"/>
    </source>
</evidence>
<feature type="compositionally biased region" description="Polar residues" evidence="1">
    <location>
        <begin position="19"/>
        <end position="32"/>
    </location>
</feature>
<feature type="domain" description="BTB" evidence="2">
    <location>
        <begin position="213"/>
        <end position="271"/>
    </location>
</feature>
<feature type="region of interest" description="Disordered" evidence="1">
    <location>
        <begin position="553"/>
        <end position="980"/>
    </location>
</feature>
<feature type="compositionally biased region" description="Low complexity" evidence="1">
    <location>
        <begin position="590"/>
        <end position="599"/>
    </location>
</feature>
<dbReference type="AlphaFoldDB" id="A0A0P1BN15"/>
<dbReference type="Proteomes" id="UP000054845">
    <property type="component" value="Unassembled WGS sequence"/>
</dbReference>
<proteinExistence type="predicted"/>
<dbReference type="EMBL" id="CCYA01000265">
    <property type="protein sequence ID" value="CEH17737.1"/>
    <property type="molecule type" value="Genomic_DNA"/>
</dbReference>